<sequence length="75" mass="8352">MSKLKRENYQRHSAPSLVSGFKAAQTSNVIIIDFITALPGETEAIFDSVALTRDVAKNLVKALSEFMEEHDVEEN</sequence>
<reference evidence="1 2" key="1">
    <citation type="submission" date="2023-02" db="EMBL/GenBank/DDBJ databases">
        <title>Evolution of Hrp T3SS in non-pathogenic Pseudomonas fluorescens.</title>
        <authorList>
            <person name="Liao K."/>
            <person name="Wei H."/>
            <person name="Gu Y."/>
        </authorList>
    </citation>
    <scope>NUCLEOTIDE SEQUENCE [LARGE SCALE GENOMIC DNA]</scope>
    <source>
        <strain evidence="1 2">FP2034</strain>
    </source>
</reference>
<dbReference type="EMBL" id="CP117451">
    <property type="protein sequence ID" value="WLG99703.1"/>
    <property type="molecule type" value="Genomic_DNA"/>
</dbReference>
<dbReference type="RefSeq" id="WP_305467944.1">
    <property type="nucleotide sequence ID" value="NZ_CP117451.1"/>
</dbReference>
<name>A0ABY9F8A2_9PSED</name>
<organism evidence="1 2">
    <name type="scientific">Pseudomonas beijingensis</name>
    <dbReference type="NCBI Taxonomy" id="2954101"/>
    <lineage>
        <taxon>Bacteria</taxon>
        <taxon>Pseudomonadati</taxon>
        <taxon>Pseudomonadota</taxon>
        <taxon>Gammaproteobacteria</taxon>
        <taxon>Pseudomonadales</taxon>
        <taxon>Pseudomonadaceae</taxon>
        <taxon>Pseudomonas</taxon>
    </lineage>
</organism>
<protein>
    <submittedName>
        <fullName evidence="1">Uncharacterized protein</fullName>
    </submittedName>
</protein>
<dbReference type="Proteomes" id="UP001224838">
    <property type="component" value="Chromosome"/>
</dbReference>
<proteinExistence type="predicted"/>
<evidence type="ECO:0000313" key="1">
    <source>
        <dbReference type="EMBL" id="WLG99703.1"/>
    </source>
</evidence>
<accession>A0ABY9F8A2</accession>
<gene>
    <name evidence="1" type="ORF">PSH92_20355</name>
</gene>
<evidence type="ECO:0000313" key="2">
    <source>
        <dbReference type="Proteomes" id="UP001224838"/>
    </source>
</evidence>
<keyword evidence="2" id="KW-1185">Reference proteome</keyword>